<dbReference type="InterPro" id="IPR001789">
    <property type="entry name" value="Sig_transdc_resp-reg_receiver"/>
</dbReference>
<evidence type="ECO:0000256" key="5">
    <source>
        <dbReference type="PROSITE-ProRule" id="PRU01091"/>
    </source>
</evidence>
<feature type="domain" description="OmpR/PhoB-type" evidence="7">
    <location>
        <begin position="132"/>
        <end position="230"/>
    </location>
</feature>
<dbReference type="Proteomes" id="UP001153050">
    <property type="component" value="Unassembled WGS sequence"/>
</dbReference>
<dbReference type="RefSeq" id="WP_254020757.1">
    <property type="nucleotide sequence ID" value="NZ_CAKXZT010000149.1"/>
</dbReference>
<dbReference type="PROSITE" id="PS50110">
    <property type="entry name" value="RESPONSE_REGULATORY"/>
    <property type="match status" value="1"/>
</dbReference>
<accession>A0ABN8KC76</accession>
<keyword evidence="3 5" id="KW-0238">DNA-binding</keyword>
<dbReference type="SUPFAM" id="SSF46894">
    <property type="entry name" value="C-terminal effector domain of the bipartite response regulators"/>
    <property type="match status" value="1"/>
</dbReference>
<gene>
    <name evidence="8" type="ORF">MES5069_520041</name>
</gene>
<evidence type="ECO:0000259" key="6">
    <source>
        <dbReference type="PROSITE" id="PS50110"/>
    </source>
</evidence>
<sequence>MKPVVVLSSEDAEFCFLLQYILEAEGYAVCLASKPAQVVRLADHPNTHAILLDCSSNNLDAICEGLRRSALTGRIPIAALVGANSDRHIELIEAGIDESLVRPLAPARLLQFLKTGATSGLPGEGLGQLGSGRTLRQLEIEMNLASQRVRCNGRPLDLAPIGFRLLQCFLQFPNTVHSRSSLIAAAWRGTRPVDPRTVDVHIGRLRQALRQLSGYDAIRTVRTAGYMLETRAGRSARPSRHMRAVEG</sequence>
<feature type="modified residue" description="4-aspartylphosphate" evidence="4">
    <location>
        <position position="53"/>
    </location>
</feature>
<dbReference type="PANTHER" id="PTHR48111">
    <property type="entry name" value="REGULATOR OF RPOS"/>
    <property type="match status" value="1"/>
</dbReference>
<dbReference type="PANTHER" id="PTHR48111:SF40">
    <property type="entry name" value="PHOSPHATE REGULON TRANSCRIPTIONAL REGULATORY PROTEIN PHOB"/>
    <property type="match status" value="1"/>
</dbReference>
<evidence type="ECO:0000313" key="8">
    <source>
        <dbReference type="EMBL" id="CAH2406277.1"/>
    </source>
</evidence>
<dbReference type="EMBL" id="CAKXZT010000149">
    <property type="protein sequence ID" value="CAH2406277.1"/>
    <property type="molecule type" value="Genomic_DNA"/>
</dbReference>
<dbReference type="Pfam" id="PF00486">
    <property type="entry name" value="Trans_reg_C"/>
    <property type="match status" value="1"/>
</dbReference>
<keyword evidence="9" id="KW-1185">Reference proteome</keyword>
<dbReference type="Gene3D" id="1.10.10.10">
    <property type="entry name" value="Winged helix-like DNA-binding domain superfamily/Winged helix DNA-binding domain"/>
    <property type="match status" value="1"/>
</dbReference>
<dbReference type="InterPro" id="IPR039420">
    <property type="entry name" value="WalR-like"/>
</dbReference>
<keyword evidence="2" id="KW-0902">Two-component regulatory system</keyword>
<dbReference type="InterPro" id="IPR016032">
    <property type="entry name" value="Sig_transdc_resp-reg_C-effctor"/>
</dbReference>
<name>A0ABN8KC76_9HYPH</name>
<dbReference type="InterPro" id="IPR036388">
    <property type="entry name" value="WH-like_DNA-bd_sf"/>
</dbReference>
<dbReference type="PROSITE" id="PS51755">
    <property type="entry name" value="OMPR_PHOB"/>
    <property type="match status" value="1"/>
</dbReference>
<keyword evidence="1 4" id="KW-0597">Phosphoprotein</keyword>
<evidence type="ECO:0000313" key="9">
    <source>
        <dbReference type="Proteomes" id="UP001153050"/>
    </source>
</evidence>
<dbReference type="InterPro" id="IPR001867">
    <property type="entry name" value="OmpR/PhoB-type_DNA-bd"/>
</dbReference>
<evidence type="ECO:0000259" key="7">
    <source>
        <dbReference type="PROSITE" id="PS51755"/>
    </source>
</evidence>
<dbReference type="CDD" id="cd00383">
    <property type="entry name" value="trans_reg_C"/>
    <property type="match status" value="1"/>
</dbReference>
<dbReference type="SMART" id="SM00862">
    <property type="entry name" value="Trans_reg_C"/>
    <property type="match status" value="1"/>
</dbReference>
<proteinExistence type="predicted"/>
<evidence type="ECO:0000256" key="3">
    <source>
        <dbReference type="ARBA" id="ARBA00023125"/>
    </source>
</evidence>
<feature type="DNA-binding region" description="OmpR/PhoB-type" evidence="5">
    <location>
        <begin position="132"/>
        <end position="230"/>
    </location>
</feature>
<organism evidence="8 9">
    <name type="scientific">Mesorhizobium escarrei</name>
    <dbReference type="NCBI Taxonomy" id="666018"/>
    <lineage>
        <taxon>Bacteria</taxon>
        <taxon>Pseudomonadati</taxon>
        <taxon>Pseudomonadota</taxon>
        <taxon>Alphaproteobacteria</taxon>
        <taxon>Hyphomicrobiales</taxon>
        <taxon>Phyllobacteriaceae</taxon>
        <taxon>Mesorhizobium</taxon>
    </lineage>
</organism>
<evidence type="ECO:0000256" key="4">
    <source>
        <dbReference type="PROSITE-ProRule" id="PRU00169"/>
    </source>
</evidence>
<dbReference type="SUPFAM" id="SSF52172">
    <property type="entry name" value="CheY-like"/>
    <property type="match status" value="1"/>
</dbReference>
<evidence type="ECO:0000256" key="1">
    <source>
        <dbReference type="ARBA" id="ARBA00022553"/>
    </source>
</evidence>
<feature type="domain" description="Response regulatory" evidence="6">
    <location>
        <begin position="4"/>
        <end position="117"/>
    </location>
</feature>
<dbReference type="InterPro" id="IPR011006">
    <property type="entry name" value="CheY-like_superfamily"/>
</dbReference>
<protein>
    <submittedName>
        <fullName evidence="8">Two-component system, OmpR family, phosphate regulon response regulator PhoB</fullName>
    </submittedName>
</protein>
<comment type="caution">
    <text evidence="8">The sequence shown here is derived from an EMBL/GenBank/DDBJ whole genome shotgun (WGS) entry which is preliminary data.</text>
</comment>
<evidence type="ECO:0000256" key="2">
    <source>
        <dbReference type="ARBA" id="ARBA00023012"/>
    </source>
</evidence>
<reference evidence="8 9" key="1">
    <citation type="submission" date="2022-03" db="EMBL/GenBank/DDBJ databases">
        <authorList>
            <person name="Brunel B."/>
        </authorList>
    </citation>
    <scope>NUCLEOTIDE SEQUENCE [LARGE SCALE GENOMIC DNA]</scope>
    <source>
        <strain evidence="8">STM5069sample</strain>
    </source>
</reference>
<dbReference type="Gene3D" id="3.40.50.2300">
    <property type="match status" value="1"/>
</dbReference>